<feature type="transmembrane region" description="Helical" evidence="7">
    <location>
        <begin position="522"/>
        <end position="542"/>
    </location>
</feature>
<feature type="transmembrane region" description="Helical" evidence="7">
    <location>
        <begin position="212"/>
        <end position="235"/>
    </location>
</feature>
<evidence type="ECO:0000256" key="7">
    <source>
        <dbReference type="SAM" id="Phobius"/>
    </source>
</evidence>
<dbReference type="STRING" id="2594813.A0A395MXA7"/>
<feature type="compositionally biased region" description="Polar residues" evidence="6">
    <location>
        <begin position="1"/>
        <end position="19"/>
    </location>
</feature>
<feature type="transmembrane region" description="Helical" evidence="7">
    <location>
        <begin position="103"/>
        <end position="124"/>
    </location>
</feature>
<feature type="domain" description="Amino acid permease/ SLC12A" evidence="8">
    <location>
        <begin position="350"/>
        <end position="625"/>
    </location>
</feature>
<reference evidence="9 10" key="1">
    <citation type="journal article" date="2018" name="PLoS Pathog.">
        <title>Evolution of structural diversity of trichothecenes, a family of toxins produced by plant pathogenic and entomopathogenic fungi.</title>
        <authorList>
            <person name="Proctor R.H."/>
            <person name="McCormick S.P."/>
            <person name="Kim H.S."/>
            <person name="Cardoza R.E."/>
            <person name="Stanley A.M."/>
            <person name="Lindo L."/>
            <person name="Kelly A."/>
            <person name="Brown D.W."/>
            <person name="Lee T."/>
            <person name="Vaughan M.M."/>
            <person name="Alexander N.J."/>
            <person name="Busman M."/>
            <person name="Gutierrez S."/>
        </authorList>
    </citation>
    <scope>NUCLEOTIDE SEQUENCE [LARGE SCALE GENOMIC DNA]</scope>
    <source>
        <strain evidence="9 10">NRRL 13405</strain>
    </source>
</reference>
<evidence type="ECO:0000256" key="6">
    <source>
        <dbReference type="SAM" id="MobiDB-lite"/>
    </source>
</evidence>
<feature type="region of interest" description="Disordered" evidence="6">
    <location>
        <begin position="300"/>
        <end position="322"/>
    </location>
</feature>
<evidence type="ECO:0000256" key="5">
    <source>
        <dbReference type="ARBA" id="ARBA00023136"/>
    </source>
</evidence>
<dbReference type="OrthoDB" id="3900342at2759"/>
<feature type="compositionally biased region" description="Polar residues" evidence="6">
    <location>
        <begin position="306"/>
        <end position="319"/>
    </location>
</feature>
<accession>A0A395MXA7</accession>
<dbReference type="PANTHER" id="PTHR43495">
    <property type="entry name" value="GABA PERMEASE"/>
    <property type="match status" value="1"/>
</dbReference>
<dbReference type="AlphaFoldDB" id="A0A395MXA7"/>
<evidence type="ECO:0000256" key="1">
    <source>
        <dbReference type="ARBA" id="ARBA00004141"/>
    </source>
</evidence>
<dbReference type="Pfam" id="PF00324">
    <property type="entry name" value="AA_permease"/>
    <property type="match status" value="2"/>
</dbReference>
<evidence type="ECO:0000256" key="4">
    <source>
        <dbReference type="ARBA" id="ARBA00022989"/>
    </source>
</evidence>
<protein>
    <submittedName>
        <fullName evidence="9">Amino acid transporter</fullName>
    </submittedName>
</protein>
<gene>
    <name evidence="9" type="ORF">FIE12Z_3645</name>
</gene>
<keyword evidence="5 7" id="KW-0472">Membrane</keyword>
<feature type="transmembrane region" description="Helical" evidence="7">
    <location>
        <begin position="433"/>
        <end position="452"/>
    </location>
</feature>
<feature type="transmembrane region" description="Helical" evidence="7">
    <location>
        <begin position="263"/>
        <end position="284"/>
    </location>
</feature>
<evidence type="ECO:0000313" key="9">
    <source>
        <dbReference type="EMBL" id="RFN52093.1"/>
    </source>
</evidence>
<dbReference type="PANTHER" id="PTHR43495:SF5">
    <property type="entry name" value="GAMMA-AMINOBUTYRIC ACID PERMEASE"/>
    <property type="match status" value="1"/>
</dbReference>
<keyword evidence="2" id="KW-0813">Transport</keyword>
<comment type="caution">
    <text evidence="9">The sequence shown here is derived from an EMBL/GenBank/DDBJ whole genome shotgun (WGS) entry which is preliminary data.</text>
</comment>
<dbReference type="EMBL" id="PXXK01000077">
    <property type="protein sequence ID" value="RFN52093.1"/>
    <property type="molecule type" value="Genomic_DNA"/>
</dbReference>
<feature type="compositionally biased region" description="Polar residues" evidence="6">
    <location>
        <begin position="31"/>
        <end position="48"/>
    </location>
</feature>
<feature type="transmembrane region" description="Helical" evidence="7">
    <location>
        <begin position="155"/>
        <end position="176"/>
    </location>
</feature>
<dbReference type="GO" id="GO:0055085">
    <property type="term" value="P:transmembrane transport"/>
    <property type="evidence" value="ECO:0007669"/>
    <property type="project" value="InterPro"/>
</dbReference>
<keyword evidence="3 7" id="KW-0812">Transmembrane</keyword>
<dbReference type="Proteomes" id="UP000265631">
    <property type="component" value="Unassembled WGS sequence"/>
</dbReference>
<evidence type="ECO:0000313" key="10">
    <source>
        <dbReference type="Proteomes" id="UP000265631"/>
    </source>
</evidence>
<keyword evidence="4 7" id="KW-1133">Transmembrane helix</keyword>
<keyword evidence="10" id="KW-1185">Reference proteome</keyword>
<feature type="transmembrane region" description="Helical" evidence="7">
    <location>
        <begin position="574"/>
        <end position="596"/>
    </location>
</feature>
<feature type="transmembrane region" description="Helical" evidence="7">
    <location>
        <begin position="356"/>
        <end position="377"/>
    </location>
</feature>
<dbReference type="GO" id="GO:0016020">
    <property type="term" value="C:membrane"/>
    <property type="evidence" value="ECO:0007669"/>
    <property type="project" value="UniProtKB-SubCell"/>
</dbReference>
<proteinExistence type="predicted"/>
<sequence>MSGSHFSGRSRQNEPSTPSDVPLNIIHGRPATNQTLPSATSPHENNTRGGHGTGAPGSSSPGQEEDPRPSVKRKLNTLQLFMITLNGTLGAGLYVRSGQILELAGPMAIILSFVLLGVLAWAVMQCITELMCQWPIPGAVPLFVAKFVDDELGDVVAIAYWFTYSIGFAALVAISARTVSYWTPDMPLVGHVVIYAIMPFFLGAINSLEVGVYAWLEVVFGFIKITFLAVIMITLTVNYAKYGISSAAAADWENPTVYDRDAAIGWLPALIMTIPIATFAYIGVEIIAASIIEARWEYEPTDTENSESAQESTDSQNAEDTQELHNARHVEAAQNTQNTTTGTPAAIVTTIKAASLYIPIIIAVAYTASGLLVSLGIGRDDPGLPRLSWTGNQTGDWTRDHSLNDTTNSSVPSISSPFILISQDSEISYLDHAFNAFILFTTLTCANTNLYVASRTLFGITRNIRSPNTAPSLLKWFGRTDYCNVPLRALGLSVISFIWVPFLEIPGGFSPVSSFGWAVEILIQSGSVSVILVWACQCLAYIRYDYCMRKYGGDLKTNGHISGPFPYRSHWQPFLAWVALFACLFVLLICNSASIWKDLHLVPFLTAYLPVLFFLLVWIGIKLIKAGFSLQGLRSISFFHRLESTEAVDIFGRLNNLRAGSLERPGTSANEPKATARG</sequence>
<dbReference type="InterPro" id="IPR004841">
    <property type="entry name" value="AA-permease/SLC12A_dom"/>
</dbReference>
<evidence type="ECO:0000256" key="2">
    <source>
        <dbReference type="ARBA" id="ARBA00022448"/>
    </source>
</evidence>
<feature type="transmembrane region" description="Helical" evidence="7">
    <location>
        <begin position="485"/>
        <end position="502"/>
    </location>
</feature>
<name>A0A395MXA7_9HYPO</name>
<comment type="subcellular location">
    <subcellularLocation>
        <location evidence="1">Membrane</location>
        <topology evidence="1">Multi-pass membrane protein</topology>
    </subcellularLocation>
</comment>
<dbReference type="Gene3D" id="1.20.1740.10">
    <property type="entry name" value="Amino acid/polyamine transporter I"/>
    <property type="match status" value="2"/>
</dbReference>
<feature type="region of interest" description="Disordered" evidence="6">
    <location>
        <begin position="1"/>
        <end position="70"/>
    </location>
</feature>
<evidence type="ECO:0000256" key="3">
    <source>
        <dbReference type="ARBA" id="ARBA00022692"/>
    </source>
</evidence>
<feature type="domain" description="Amino acid permease/ SLC12A" evidence="8">
    <location>
        <begin position="80"/>
        <end position="289"/>
    </location>
</feature>
<feature type="transmembrane region" description="Helical" evidence="7">
    <location>
        <begin position="188"/>
        <end position="205"/>
    </location>
</feature>
<feature type="transmembrane region" description="Helical" evidence="7">
    <location>
        <begin position="78"/>
        <end position="97"/>
    </location>
</feature>
<feature type="transmembrane region" description="Helical" evidence="7">
    <location>
        <begin position="602"/>
        <end position="624"/>
    </location>
</feature>
<organism evidence="9 10">
    <name type="scientific">Fusarium flagelliforme</name>
    <dbReference type="NCBI Taxonomy" id="2675880"/>
    <lineage>
        <taxon>Eukaryota</taxon>
        <taxon>Fungi</taxon>
        <taxon>Dikarya</taxon>
        <taxon>Ascomycota</taxon>
        <taxon>Pezizomycotina</taxon>
        <taxon>Sordariomycetes</taxon>
        <taxon>Hypocreomycetidae</taxon>
        <taxon>Hypocreales</taxon>
        <taxon>Nectriaceae</taxon>
        <taxon>Fusarium</taxon>
        <taxon>Fusarium incarnatum-equiseti species complex</taxon>
    </lineage>
</organism>
<evidence type="ECO:0000259" key="8">
    <source>
        <dbReference type="Pfam" id="PF00324"/>
    </source>
</evidence>